<keyword evidence="3" id="KW-0804">Transcription</keyword>
<comment type="caution">
    <text evidence="7">The sequence shown here is derived from an EMBL/GenBank/DDBJ whole genome shotgun (WGS) entry which is preliminary data.</text>
</comment>
<evidence type="ECO:0000256" key="1">
    <source>
        <dbReference type="ARBA" id="ARBA00023015"/>
    </source>
</evidence>
<dbReference type="Proteomes" id="UP001142325">
    <property type="component" value="Unassembled WGS sequence"/>
</dbReference>
<evidence type="ECO:0000259" key="6">
    <source>
        <dbReference type="PROSITE" id="PS50977"/>
    </source>
</evidence>
<dbReference type="GO" id="GO:0000976">
    <property type="term" value="F:transcription cis-regulatory region binding"/>
    <property type="evidence" value="ECO:0007669"/>
    <property type="project" value="TreeGrafter"/>
</dbReference>
<dbReference type="SUPFAM" id="SSF46689">
    <property type="entry name" value="Homeodomain-like"/>
    <property type="match status" value="1"/>
</dbReference>
<dbReference type="InterPro" id="IPR050109">
    <property type="entry name" value="HTH-type_TetR-like_transc_reg"/>
</dbReference>
<feature type="DNA-binding region" description="H-T-H motif" evidence="4">
    <location>
        <begin position="44"/>
        <end position="63"/>
    </location>
</feature>
<dbReference type="InterPro" id="IPR009057">
    <property type="entry name" value="Homeodomain-like_sf"/>
</dbReference>
<dbReference type="GO" id="GO:0003700">
    <property type="term" value="F:DNA-binding transcription factor activity"/>
    <property type="evidence" value="ECO:0007669"/>
    <property type="project" value="TreeGrafter"/>
</dbReference>
<keyword evidence="2 4" id="KW-0238">DNA-binding</keyword>
<keyword evidence="8" id="KW-1185">Reference proteome</keyword>
<evidence type="ECO:0000313" key="8">
    <source>
        <dbReference type="Proteomes" id="UP001142325"/>
    </source>
</evidence>
<dbReference type="PANTHER" id="PTHR30055">
    <property type="entry name" value="HTH-TYPE TRANSCRIPTIONAL REGULATOR RUTR"/>
    <property type="match status" value="1"/>
</dbReference>
<dbReference type="PANTHER" id="PTHR30055:SF238">
    <property type="entry name" value="MYCOFACTOCIN BIOSYNTHESIS TRANSCRIPTIONAL REGULATOR MFTR-RELATED"/>
    <property type="match status" value="1"/>
</dbReference>
<dbReference type="Gene3D" id="1.10.357.10">
    <property type="entry name" value="Tetracycline Repressor, domain 2"/>
    <property type="match status" value="1"/>
</dbReference>
<name>A0A9W6M9T3_9MICO</name>
<dbReference type="Pfam" id="PF00440">
    <property type="entry name" value="TetR_N"/>
    <property type="match status" value="1"/>
</dbReference>
<gene>
    <name evidence="7" type="ORF">GCM10017596_23460</name>
</gene>
<feature type="region of interest" description="Disordered" evidence="5">
    <location>
        <begin position="1"/>
        <end position="21"/>
    </location>
</feature>
<dbReference type="EMBL" id="BSET01000002">
    <property type="protein sequence ID" value="GLK02631.1"/>
    <property type="molecule type" value="Genomic_DNA"/>
</dbReference>
<feature type="compositionally biased region" description="Polar residues" evidence="5">
    <location>
        <begin position="1"/>
        <end position="15"/>
    </location>
</feature>
<evidence type="ECO:0000313" key="7">
    <source>
        <dbReference type="EMBL" id="GLK02631.1"/>
    </source>
</evidence>
<sequence>MSTQAQYVSGMTNARTGRPRASSRETLAEAACELFLEQGYDATSVADITQRAGVSRSSFFNYFASKSDVLWSGLDARIDVALAALNALGADADGPRVRAALEPVLTDLAPDPLTLALGNAAAMGLEDELLRDTGLRHARIASAVSAAARTSGIGAIRSDILGAAIAAAVLSSLRVWAERGAGHASLEAQFDEALRSIHDLPWG</sequence>
<dbReference type="PROSITE" id="PS50977">
    <property type="entry name" value="HTH_TETR_2"/>
    <property type="match status" value="1"/>
</dbReference>
<dbReference type="InterPro" id="IPR001647">
    <property type="entry name" value="HTH_TetR"/>
</dbReference>
<evidence type="ECO:0000256" key="2">
    <source>
        <dbReference type="ARBA" id="ARBA00023125"/>
    </source>
</evidence>
<protein>
    <recommendedName>
        <fullName evidence="6">HTH tetR-type domain-containing protein</fullName>
    </recommendedName>
</protein>
<evidence type="ECO:0000256" key="3">
    <source>
        <dbReference type="ARBA" id="ARBA00023163"/>
    </source>
</evidence>
<accession>A0A9W6M9T3</accession>
<evidence type="ECO:0000256" key="4">
    <source>
        <dbReference type="PROSITE-ProRule" id="PRU00335"/>
    </source>
</evidence>
<feature type="domain" description="HTH tetR-type" evidence="6">
    <location>
        <begin position="21"/>
        <end position="81"/>
    </location>
</feature>
<reference evidence="7" key="2">
    <citation type="submission" date="2023-01" db="EMBL/GenBank/DDBJ databases">
        <authorList>
            <person name="Sun Q."/>
            <person name="Evtushenko L."/>
        </authorList>
    </citation>
    <scope>NUCLEOTIDE SEQUENCE</scope>
    <source>
        <strain evidence="7">VKM Ac-1958</strain>
    </source>
</reference>
<dbReference type="AlphaFoldDB" id="A0A9W6M9T3"/>
<dbReference type="PRINTS" id="PR00455">
    <property type="entry name" value="HTHTETR"/>
</dbReference>
<reference evidence="7" key="1">
    <citation type="journal article" date="2014" name="Int. J. Syst. Evol. Microbiol.">
        <title>Complete genome sequence of Corynebacterium casei LMG S-19264T (=DSM 44701T), isolated from a smear-ripened cheese.</title>
        <authorList>
            <consortium name="US DOE Joint Genome Institute (JGI-PGF)"/>
            <person name="Walter F."/>
            <person name="Albersmeier A."/>
            <person name="Kalinowski J."/>
            <person name="Ruckert C."/>
        </authorList>
    </citation>
    <scope>NUCLEOTIDE SEQUENCE</scope>
    <source>
        <strain evidence="7">VKM Ac-1958</strain>
    </source>
</reference>
<organism evidence="7 8">
    <name type="scientific">Microbacterium keratanolyticum</name>
    <dbReference type="NCBI Taxonomy" id="67574"/>
    <lineage>
        <taxon>Bacteria</taxon>
        <taxon>Bacillati</taxon>
        <taxon>Actinomycetota</taxon>
        <taxon>Actinomycetes</taxon>
        <taxon>Micrococcales</taxon>
        <taxon>Microbacteriaceae</taxon>
        <taxon>Microbacterium</taxon>
    </lineage>
</organism>
<evidence type="ECO:0000256" key="5">
    <source>
        <dbReference type="SAM" id="MobiDB-lite"/>
    </source>
</evidence>
<proteinExistence type="predicted"/>
<keyword evidence="1" id="KW-0805">Transcription regulation</keyword>